<organism evidence="4 5">
    <name type="scientific">Pendulispora brunnea</name>
    <dbReference type="NCBI Taxonomy" id="2905690"/>
    <lineage>
        <taxon>Bacteria</taxon>
        <taxon>Pseudomonadati</taxon>
        <taxon>Myxococcota</taxon>
        <taxon>Myxococcia</taxon>
        <taxon>Myxococcales</taxon>
        <taxon>Sorangiineae</taxon>
        <taxon>Pendulisporaceae</taxon>
        <taxon>Pendulispora</taxon>
    </lineage>
</organism>
<dbReference type="PROSITE" id="PS51257">
    <property type="entry name" value="PROKAR_LIPOPROTEIN"/>
    <property type="match status" value="1"/>
</dbReference>
<dbReference type="Proteomes" id="UP001379533">
    <property type="component" value="Chromosome"/>
</dbReference>
<feature type="signal peptide" evidence="2">
    <location>
        <begin position="1"/>
        <end position="19"/>
    </location>
</feature>
<dbReference type="EMBL" id="CP089982">
    <property type="protein sequence ID" value="WXA96942.1"/>
    <property type="molecule type" value="Genomic_DNA"/>
</dbReference>
<gene>
    <name evidence="4" type="ORF">LZC95_08835</name>
</gene>
<keyword evidence="2" id="KW-0732">Signal</keyword>
<dbReference type="InterPro" id="IPR054337">
    <property type="entry name" value="Mtrc-MtrF-like_dom_II/IV"/>
</dbReference>
<dbReference type="Pfam" id="PF22113">
    <property type="entry name" value="Mtrc-MtrF_II-IV_dom"/>
    <property type="match status" value="1"/>
</dbReference>
<evidence type="ECO:0000313" key="4">
    <source>
        <dbReference type="EMBL" id="WXA96942.1"/>
    </source>
</evidence>
<dbReference type="InterPro" id="IPR036280">
    <property type="entry name" value="Multihaem_cyt_sf"/>
</dbReference>
<feature type="domain" description="Outer membrane cytochrome MtrC/MtrF-like" evidence="3">
    <location>
        <begin position="113"/>
        <end position="210"/>
    </location>
</feature>
<proteinExistence type="predicted"/>
<name>A0ABZ2KE52_9BACT</name>
<evidence type="ECO:0000256" key="2">
    <source>
        <dbReference type="SAM" id="SignalP"/>
    </source>
</evidence>
<keyword evidence="5" id="KW-1185">Reference proteome</keyword>
<protein>
    <recommendedName>
        <fullName evidence="3">Outer membrane cytochrome MtrC/MtrF-like domain-containing protein</fullName>
    </recommendedName>
</protein>
<feature type="region of interest" description="Disordered" evidence="1">
    <location>
        <begin position="22"/>
        <end position="68"/>
    </location>
</feature>
<reference evidence="4 5" key="1">
    <citation type="submission" date="2021-12" db="EMBL/GenBank/DDBJ databases">
        <title>Discovery of the Pendulisporaceae a myxobacterial family with distinct sporulation behavior and unique specialized metabolism.</title>
        <authorList>
            <person name="Garcia R."/>
            <person name="Popoff A."/>
            <person name="Bader C.D."/>
            <person name="Loehr J."/>
            <person name="Walesch S."/>
            <person name="Walt C."/>
            <person name="Boldt J."/>
            <person name="Bunk B."/>
            <person name="Haeckl F.J.F.P.J."/>
            <person name="Gunesch A.P."/>
            <person name="Birkelbach J."/>
            <person name="Nuebel U."/>
            <person name="Pietschmann T."/>
            <person name="Bach T."/>
            <person name="Mueller R."/>
        </authorList>
    </citation>
    <scope>NUCLEOTIDE SEQUENCE [LARGE SCALE GENOMIC DNA]</scope>
    <source>
        <strain evidence="4 5">MSr12523</strain>
    </source>
</reference>
<sequence length="221" mass="23695">MNKATFFLTACIAAGSFAAACGAPPSPQSPDQQQQQAGEAPPGAPSSSAAPGSTVAPPGSAVPGGPATVPAAPMKPMAASAMATDLQNLGLDLKNLPALEKMEPNKLRKVMRTFTKALGAKCSDCHNESDYAAMTPMKKITLHMWNDYVRGLSLDSGEALYCDSCHQGRMKFLDRHDKKALGAWMDENFVDKMKRRDGKEHKCATCHGEPFNEDILARWTK</sequence>
<evidence type="ECO:0000259" key="3">
    <source>
        <dbReference type="Pfam" id="PF22113"/>
    </source>
</evidence>
<evidence type="ECO:0000256" key="1">
    <source>
        <dbReference type="SAM" id="MobiDB-lite"/>
    </source>
</evidence>
<accession>A0ABZ2KE52</accession>
<evidence type="ECO:0000313" key="5">
    <source>
        <dbReference type="Proteomes" id="UP001379533"/>
    </source>
</evidence>
<dbReference type="Gene3D" id="1.10.468.10">
    <property type="entry name" value="Photosynthetic Reaction Center, subunit C, domain 2"/>
    <property type="match status" value="1"/>
</dbReference>
<dbReference type="InterPro" id="IPR023119">
    <property type="entry name" value="Multihaem_cyt_PRC_cyt_su-like"/>
</dbReference>
<dbReference type="SUPFAM" id="SSF48695">
    <property type="entry name" value="Multiheme cytochromes"/>
    <property type="match status" value="1"/>
</dbReference>
<feature type="chain" id="PRO_5046449542" description="Outer membrane cytochrome MtrC/MtrF-like domain-containing protein" evidence="2">
    <location>
        <begin position="20"/>
        <end position="221"/>
    </location>
</feature>
<dbReference type="RefSeq" id="WP_394847557.1">
    <property type="nucleotide sequence ID" value="NZ_CP089982.1"/>
</dbReference>